<dbReference type="InterPro" id="IPR005940">
    <property type="entry name" value="Anthranilate_Pribosyl_Tfrase"/>
</dbReference>
<feature type="binding site" evidence="9">
    <location>
        <position position="193"/>
    </location>
    <ligand>
        <name>anthranilate</name>
        <dbReference type="ChEBI" id="CHEBI:16567"/>
        <label>2</label>
    </ligand>
</feature>
<keyword evidence="5 9" id="KW-0822">Tryptophan biosynthesis</keyword>
<dbReference type="GO" id="GO:0000162">
    <property type="term" value="P:L-tryptophan biosynthetic process"/>
    <property type="evidence" value="ECO:0007669"/>
    <property type="project" value="UniProtKB-UniRule"/>
</dbReference>
<comment type="catalytic activity">
    <reaction evidence="7 9">
        <text>N-(5-phospho-beta-D-ribosyl)anthranilate + diphosphate = 5-phospho-alpha-D-ribose 1-diphosphate + anthranilate</text>
        <dbReference type="Rhea" id="RHEA:11768"/>
        <dbReference type="ChEBI" id="CHEBI:16567"/>
        <dbReference type="ChEBI" id="CHEBI:18277"/>
        <dbReference type="ChEBI" id="CHEBI:33019"/>
        <dbReference type="ChEBI" id="CHEBI:58017"/>
        <dbReference type="EC" id="2.4.2.18"/>
    </reaction>
</comment>
<accession>A0A1T4MEM7</accession>
<evidence type="ECO:0000256" key="2">
    <source>
        <dbReference type="ARBA" id="ARBA00022605"/>
    </source>
</evidence>
<feature type="binding site" evidence="9">
    <location>
        <position position="107"/>
    </location>
    <ligand>
        <name>5-phospho-alpha-D-ribose 1-diphosphate</name>
        <dbReference type="ChEBI" id="CHEBI:58017"/>
    </ligand>
</feature>
<comment type="similarity">
    <text evidence="9">Belongs to the anthranilate phosphoribosyltransferase family.</text>
</comment>
<dbReference type="EC" id="2.4.2.18" evidence="9"/>
<feature type="binding site" evidence="9">
    <location>
        <begin position="110"/>
        <end position="111"/>
    </location>
    <ligand>
        <name>5-phospho-alpha-D-ribose 1-diphosphate</name>
        <dbReference type="ChEBI" id="CHEBI:58017"/>
    </ligand>
</feature>
<evidence type="ECO:0000259" key="11">
    <source>
        <dbReference type="Pfam" id="PF02885"/>
    </source>
</evidence>
<proteinExistence type="inferred from homology"/>
<dbReference type="Gene3D" id="1.20.970.10">
    <property type="entry name" value="Transferase, Pyrimidine Nucleoside Phosphorylase, Chain C"/>
    <property type="match status" value="1"/>
</dbReference>
<evidence type="ECO:0000256" key="8">
    <source>
        <dbReference type="ARBA" id="ARBA00061188"/>
    </source>
</evidence>
<dbReference type="GO" id="GO:0005829">
    <property type="term" value="C:cytosol"/>
    <property type="evidence" value="ECO:0007669"/>
    <property type="project" value="TreeGrafter"/>
</dbReference>
<dbReference type="NCBIfam" id="TIGR01245">
    <property type="entry name" value="trpD"/>
    <property type="match status" value="1"/>
</dbReference>
<gene>
    <name evidence="9" type="primary">trpD</name>
    <name evidence="12" type="ORF">SAMN02745673_01074</name>
</gene>
<keyword evidence="3 9" id="KW-0328">Glycosyltransferase</keyword>
<dbReference type="InterPro" id="IPR000312">
    <property type="entry name" value="Glycosyl_Trfase_fam3"/>
</dbReference>
<reference evidence="12 13" key="1">
    <citation type="submission" date="2017-02" db="EMBL/GenBank/DDBJ databases">
        <authorList>
            <person name="Peterson S.W."/>
        </authorList>
    </citation>
    <scope>NUCLEOTIDE SEQUENCE [LARGE SCALE GENOMIC DNA]</scope>
    <source>
        <strain evidence="12 13">DSM 45154</strain>
    </source>
</reference>
<dbReference type="GO" id="GO:0004048">
    <property type="term" value="F:anthranilate phosphoribosyltransferase activity"/>
    <property type="evidence" value="ECO:0007669"/>
    <property type="project" value="UniProtKB-UniRule"/>
</dbReference>
<dbReference type="HAMAP" id="MF_00211">
    <property type="entry name" value="TrpD"/>
    <property type="match status" value="1"/>
</dbReference>
<evidence type="ECO:0000256" key="3">
    <source>
        <dbReference type="ARBA" id="ARBA00022676"/>
    </source>
</evidence>
<sequence length="372" mass="38783">MACLTRARSEHPRTTTPLKEPLVSISERTWPQLLDTLLAGRSLDSDDTAWAMNEIMSGAVTDAQIAGFAIALRAKGETVEEVTGLAQGMLDNAVPITVPGPTLDIVGTGGDRAHTVNVSTMAAIVTAAMGVRVVKHGNRAASSSCGTADVLERLGVVIDLSPRHTVDVVEEVGITFCFAPLFHPSLRYAAKPRRELGTPTVFNFLGPLTNPARPTAAAIGVFDPRMAGVIAGVFARRGVSALVFRGDDGLDELTTTTTSAVWVVRDGEVREERLDPAALGIERAEPQALRGGDAGFNAAVVRDLVGGKTGPVRDAVLLNAAGALVAAEGFSGTLTEGIGAAYERAAAAVDSGAAQATLDRWIKASQERAARN</sequence>
<organism evidence="12 13">
    <name type="scientific">Marinactinospora thermotolerans DSM 45154</name>
    <dbReference type="NCBI Taxonomy" id="1122192"/>
    <lineage>
        <taxon>Bacteria</taxon>
        <taxon>Bacillati</taxon>
        <taxon>Actinomycetota</taxon>
        <taxon>Actinomycetes</taxon>
        <taxon>Streptosporangiales</taxon>
        <taxon>Nocardiopsidaceae</taxon>
        <taxon>Marinactinospora</taxon>
    </lineage>
</organism>
<keyword evidence="13" id="KW-1185">Reference proteome</keyword>
<dbReference type="Pfam" id="PF00591">
    <property type="entry name" value="Glycos_transf_3"/>
    <property type="match status" value="1"/>
</dbReference>
<dbReference type="InterPro" id="IPR036320">
    <property type="entry name" value="Glycosyl_Trfase_fam3_N_dom_sf"/>
</dbReference>
<feature type="binding site" evidence="9">
    <location>
        <position position="107"/>
    </location>
    <ligand>
        <name>anthranilate</name>
        <dbReference type="ChEBI" id="CHEBI:16567"/>
        <label>1</label>
    </ligand>
</feature>
<dbReference type="Gene3D" id="3.40.1030.10">
    <property type="entry name" value="Nucleoside phosphorylase/phosphoribosyltransferase catalytic domain"/>
    <property type="match status" value="1"/>
</dbReference>
<evidence type="ECO:0000256" key="4">
    <source>
        <dbReference type="ARBA" id="ARBA00022679"/>
    </source>
</evidence>
<dbReference type="OrthoDB" id="9806430at2"/>
<dbReference type="InterPro" id="IPR035902">
    <property type="entry name" value="Nuc_phospho_transferase"/>
</dbReference>
<feature type="binding site" evidence="9">
    <location>
        <position position="251"/>
    </location>
    <ligand>
        <name>Mg(2+)</name>
        <dbReference type="ChEBI" id="CHEBI:18420"/>
        <label>2</label>
    </ligand>
</feature>
<dbReference type="Proteomes" id="UP000190637">
    <property type="component" value="Unassembled WGS sequence"/>
</dbReference>
<keyword evidence="9" id="KW-0460">Magnesium</keyword>
<feature type="binding site" evidence="9">
    <location>
        <position position="119"/>
    </location>
    <ligand>
        <name>Mg(2+)</name>
        <dbReference type="ChEBI" id="CHEBI:18420"/>
        <label>1</label>
    </ligand>
</feature>
<feature type="binding site" evidence="9">
    <location>
        <begin position="135"/>
        <end position="143"/>
    </location>
    <ligand>
        <name>5-phospho-alpha-D-ribose 1-diphosphate</name>
        <dbReference type="ChEBI" id="CHEBI:58017"/>
    </ligand>
</feature>
<feature type="binding site" evidence="9">
    <location>
        <position position="252"/>
    </location>
    <ligand>
        <name>Mg(2+)</name>
        <dbReference type="ChEBI" id="CHEBI:18420"/>
        <label>2</label>
    </ligand>
</feature>
<keyword evidence="4 9" id="KW-0808">Transferase</keyword>
<comment type="cofactor">
    <cofactor evidence="9">
        <name>Mg(2+)</name>
        <dbReference type="ChEBI" id="CHEBI:18420"/>
    </cofactor>
    <text evidence="9">Binds 2 magnesium ions per monomer.</text>
</comment>
<comment type="function">
    <text evidence="9">Catalyzes the transfer of the phosphoribosyl group of 5-phosphorylribose-1-pyrophosphate (PRPP) to anthranilate to yield N-(5'-phosphoribosyl)-anthranilate (PRA).</text>
</comment>
<feature type="domain" description="Glycosyl transferase family 3 N-terminal" evidence="11">
    <location>
        <begin position="32"/>
        <end position="93"/>
    </location>
</feature>
<dbReference type="UniPathway" id="UPA00035">
    <property type="reaction ID" value="UER00041"/>
</dbReference>
<dbReference type="AlphaFoldDB" id="A0A1T4MEM7"/>
<dbReference type="SUPFAM" id="SSF47648">
    <property type="entry name" value="Nucleoside phosphorylase/phosphoribosyltransferase N-terminal domain"/>
    <property type="match status" value="1"/>
</dbReference>
<dbReference type="EMBL" id="FUWS01000002">
    <property type="protein sequence ID" value="SJZ65306.1"/>
    <property type="molecule type" value="Genomic_DNA"/>
</dbReference>
<evidence type="ECO:0000256" key="1">
    <source>
        <dbReference type="ARBA" id="ARBA00004907"/>
    </source>
</evidence>
<comment type="pathway">
    <text evidence="1 9">Amino-acid biosynthesis; L-tryptophan biosynthesis; L-tryptophan from chorismate: step 2/5.</text>
</comment>
<protein>
    <recommendedName>
        <fullName evidence="9">Anthranilate phosphoribosyltransferase</fullName>
        <ecNumber evidence="9">2.4.2.18</ecNumber>
    </recommendedName>
</protein>
<evidence type="ECO:0000256" key="6">
    <source>
        <dbReference type="ARBA" id="ARBA00023141"/>
    </source>
</evidence>
<comment type="caution">
    <text evidence="9">Lacks conserved residue(s) required for the propagation of feature annotation.</text>
</comment>
<comment type="subunit">
    <text evidence="9">Homodimer.</text>
</comment>
<dbReference type="PANTHER" id="PTHR43285:SF2">
    <property type="entry name" value="ANTHRANILATE PHOSPHORIBOSYLTRANSFERASE"/>
    <property type="match status" value="1"/>
</dbReference>
<dbReference type="Pfam" id="PF02885">
    <property type="entry name" value="Glycos_trans_3N"/>
    <property type="match status" value="1"/>
</dbReference>
<evidence type="ECO:0000259" key="10">
    <source>
        <dbReference type="Pfam" id="PF00591"/>
    </source>
</evidence>
<feature type="binding site" evidence="9">
    <location>
        <position position="147"/>
    </location>
    <ligand>
        <name>5-phospho-alpha-D-ribose 1-diphosphate</name>
        <dbReference type="ChEBI" id="CHEBI:58017"/>
    </ligand>
</feature>
<evidence type="ECO:0000313" key="12">
    <source>
        <dbReference type="EMBL" id="SJZ65306.1"/>
    </source>
</evidence>
<evidence type="ECO:0000256" key="9">
    <source>
        <dbReference type="HAMAP-Rule" id="MF_00211"/>
    </source>
</evidence>
<name>A0A1T4MEM7_9ACTN</name>
<feature type="binding site" evidence="9">
    <location>
        <position position="138"/>
    </location>
    <ligand>
        <name>anthranilate</name>
        <dbReference type="ChEBI" id="CHEBI:16567"/>
        <label>1</label>
    </ligand>
</feature>
<dbReference type="PANTHER" id="PTHR43285">
    <property type="entry name" value="ANTHRANILATE PHOSPHORIBOSYLTRANSFERASE"/>
    <property type="match status" value="1"/>
</dbReference>
<dbReference type="SUPFAM" id="SSF52418">
    <property type="entry name" value="Nucleoside phosphorylase/phosphoribosyltransferase catalytic domain"/>
    <property type="match status" value="1"/>
</dbReference>
<evidence type="ECO:0000256" key="7">
    <source>
        <dbReference type="ARBA" id="ARBA00052328"/>
    </source>
</evidence>
<dbReference type="FunFam" id="3.40.1030.10:FF:000002">
    <property type="entry name" value="Anthranilate phosphoribosyltransferase"/>
    <property type="match status" value="1"/>
</dbReference>
<comment type="similarity">
    <text evidence="8">In the C-terminal section; belongs to the anthranilate phosphoribosyltransferase family.</text>
</comment>
<keyword evidence="6 9" id="KW-0057">Aromatic amino acid biosynthesis</keyword>
<feature type="binding site" evidence="9">
    <location>
        <begin position="117"/>
        <end position="120"/>
    </location>
    <ligand>
        <name>5-phospho-alpha-D-ribose 1-diphosphate</name>
        <dbReference type="ChEBI" id="CHEBI:58017"/>
    </ligand>
</feature>
<keyword evidence="9" id="KW-0479">Metal-binding</keyword>
<feature type="domain" description="Glycosyl transferase family 3" evidence="10">
    <location>
        <begin position="101"/>
        <end position="354"/>
    </location>
</feature>
<dbReference type="STRING" id="1122192.SAMN02745673_01074"/>
<dbReference type="GO" id="GO:0000287">
    <property type="term" value="F:magnesium ion binding"/>
    <property type="evidence" value="ECO:0007669"/>
    <property type="project" value="UniProtKB-UniRule"/>
</dbReference>
<feature type="binding site" evidence="9">
    <location>
        <position position="252"/>
    </location>
    <ligand>
        <name>Mg(2+)</name>
        <dbReference type="ChEBI" id="CHEBI:18420"/>
        <label>1</label>
    </ligand>
</feature>
<keyword evidence="2 9" id="KW-0028">Amino-acid biosynthesis</keyword>
<dbReference type="InterPro" id="IPR017459">
    <property type="entry name" value="Glycosyl_Trfase_fam3_N_dom"/>
</dbReference>
<evidence type="ECO:0000256" key="5">
    <source>
        <dbReference type="ARBA" id="ARBA00022822"/>
    </source>
</evidence>
<evidence type="ECO:0000313" key="13">
    <source>
        <dbReference type="Proteomes" id="UP000190637"/>
    </source>
</evidence>
<feature type="binding site" evidence="9">
    <location>
        <position position="115"/>
    </location>
    <ligand>
        <name>5-phospho-alpha-D-ribose 1-diphosphate</name>
        <dbReference type="ChEBI" id="CHEBI:58017"/>
    </ligand>
</feature>